<dbReference type="InterPro" id="IPR010130">
    <property type="entry name" value="T1SS_OMP_TolC"/>
</dbReference>
<dbReference type="GO" id="GO:0015288">
    <property type="term" value="F:porin activity"/>
    <property type="evidence" value="ECO:0007669"/>
    <property type="project" value="TreeGrafter"/>
</dbReference>
<dbReference type="SUPFAM" id="SSF56954">
    <property type="entry name" value="Outer membrane efflux proteins (OEP)"/>
    <property type="match status" value="1"/>
</dbReference>
<dbReference type="GO" id="GO:1990281">
    <property type="term" value="C:efflux pump complex"/>
    <property type="evidence" value="ECO:0007669"/>
    <property type="project" value="TreeGrafter"/>
</dbReference>
<evidence type="ECO:0000256" key="5">
    <source>
        <dbReference type="ARBA" id="ARBA00022692"/>
    </source>
</evidence>
<keyword evidence="3" id="KW-0813">Transport</keyword>
<dbReference type="AlphaFoldDB" id="A0AA95H4C0"/>
<evidence type="ECO:0000313" key="10">
    <source>
        <dbReference type="EMBL" id="WGZ90717.1"/>
    </source>
</evidence>
<comment type="similarity">
    <text evidence="2">Belongs to the outer membrane factor (OMF) (TC 1.B.17) family.</text>
</comment>
<proteinExistence type="inferred from homology"/>
<keyword evidence="5" id="KW-0812">Transmembrane</keyword>
<evidence type="ECO:0000256" key="8">
    <source>
        <dbReference type="SAM" id="MobiDB-lite"/>
    </source>
</evidence>
<dbReference type="EMBL" id="CP124755">
    <property type="protein sequence ID" value="WGZ90717.1"/>
    <property type="molecule type" value="Genomic_DNA"/>
</dbReference>
<dbReference type="NCBIfam" id="TIGR01844">
    <property type="entry name" value="type_I_sec_TolC"/>
    <property type="match status" value="1"/>
</dbReference>
<feature type="chain" id="PRO_5041702885" evidence="9">
    <location>
        <begin position="24"/>
        <end position="569"/>
    </location>
</feature>
<dbReference type="PANTHER" id="PTHR30026">
    <property type="entry name" value="OUTER MEMBRANE PROTEIN TOLC"/>
    <property type="match status" value="1"/>
</dbReference>
<evidence type="ECO:0000256" key="4">
    <source>
        <dbReference type="ARBA" id="ARBA00022452"/>
    </source>
</evidence>
<keyword evidence="7" id="KW-0998">Cell outer membrane</keyword>
<reference evidence="10" key="2">
    <citation type="submission" date="2023-04" db="EMBL/GenBank/DDBJ databases">
        <authorList>
            <person name="Beletskiy A.V."/>
            <person name="Mardanov A.V."/>
            <person name="Ravin N.V."/>
        </authorList>
    </citation>
    <scope>NUCLEOTIDE SEQUENCE</scope>
    <source>
        <strain evidence="10">GKL-01</strain>
    </source>
</reference>
<organism evidence="10">
    <name type="scientific">Candidatus Thiocaldithrix dubininis</name>
    <dbReference type="NCBI Taxonomy" id="3080823"/>
    <lineage>
        <taxon>Bacteria</taxon>
        <taxon>Pseudomonadati</taxon>
        <taxon>Pseudomonadota</taxon>
        <taxon>Gammaproteobacteria</taxon>
        <taxon>Thiotrichales</taxon>
        <taxon>Thiotrichaceae</taxon>
        <taxon>Candidatus Thiocaldithrix</taxon>
    </lineage>
</organism>
<dbReference type="GO" id="GO:0015562">
    <property type="term" value="F:efflux transmembrane transporter activity"/>
    <property type="evidence" value="ECO:0007669"/>
    <property type="project" value="InterPro"/>
</dbReference>
<comment type="subcellular location">
    <subcellularLocation>
        <location evidence="1">Cell outer membrane</location>
    </subcellularLocation>
</comment>
<feature type="region of interest" description="Disordered" evidence="8">
    <location>
        <begin position="275"/>
        <end position="294"/>
    </location>
</feature>
<feature type="signal peptide" evidence="9">
    <location>
        <begin position="1"/>
        <end position="23"/>
    </location>
</feature>
<evidence type="ECO:0000256" key="2">
    <source>
        <dbReference type="ARBA" id="ARBA00007613"/>
    </source>
</evidence>
<keyword evidence="4" id="KW-1134">Transmembrane beta strand</keyword>
<keyword evidence="9" id="KW-0732">Signal</keyword>
<gene>
    <name evidence="10" type="ORF">QJT80_14670</name>
</gene>
<evidence type="ECO:0000256" key="3">
    <source>
        <dbReference type="ARBA" id="ARBA00022448"/>
    </source>
</evidence>
<dbReference type="Pfam" id="PF02321">
    <property type="entry name" value="OEP"/>
    <property type="match status" value="2"/>
</dbReference>
<dbReference type="Gene3D" id="1.20.1600.10">
    <property type="entry name" value="Outer membrane efflux proteins (OEP)"/>
    <property type="match status" value="1"/>
</dbReference>
<evidence type="ECO:0000256" key="9">
    <source>
        <dbReference type="SAM" id="SignalP"/>
    </source>
</evidence>
<dbReference type="KEGG" id="tdu:QJT80_14670"/>
<evidence type="ECO:0000256" key="7">
    <source>
        <dbReference type="ARBA" id="ARBA00023237"/>
    </source>
</evidence>
<name>A0AA95H4C0_9GAMM</name>
<evidence type="ECO:0000256" key="6">
    <source>
        <dbReference type="ARBA" id="ARBA00023136"/>
    </source>
</evidence>
<evidence type="ECO:0000256" key="1">
    <source>
        <dbReference type="ARBA" id="ARBA00004442"/>
    </source>
</evidence>
<dbReference type="GO" id="GO:0009279">
    <property type="term" value="C:cell outer membrane"/>
    <property type="evidence" value="ECO:0007669"/>
    <property type="project" value="UniProtKB-SubCell"/>
</dbReference>
<dbReference type="PANTHER" id="PTHR30026:SF20">
    <property type="entry name" value="OUTER MEMBRANE PROTEIN TOLC"/>
    <property type="match status" value="1"/>
</dbReference>
<accession>A0AA95H4C0</accession>
<keyword evidence="6" id="KW-0472">Membrane</keyword>
<dbReference type="InterPro" id="IPR003423">
    <property type="entry name" value="OMP_efflux"/>
</dbReference>
<protein>
    <submittedName>
        <fullName evidence="10">TolC family outer membrane protein</fullName>
    </submittedName>
</protein>
<sequence length="569" mass="61225">MKLRTLALLIASTLAAASQTVQAENLLQVYQQAKGYDAQFKAQEASHLATLEKKQQALANLKPQLNASGSVEDSMSKTWDPVNASSNALSLGYNVQASKSIYNKQLDASISQIDALIAQSQVDLEAKRQELIMRVIQAYFNVLIAQDNVSFAQTEKAAIGRQLEQAQAFFDAGKSAITDVKESEASYANAQSQELTALQQLDIARESLRVLTGGFYTSLNAPNANTPMTMPSPNDINSWVTIAQQSSYQLKAGQQGLLAAQRNIDVQRAGKKPTVGIYAGHSGKRNDSSKSNADSTGIGFAVGVEAKVNLYDGGNIDSQVREAQNNFRAAQQSYILQDRQIEQQVRSAFLTMQSSIGQIEANRQALAAAETAAEASRAGFEVGTRTAVDVLNSLRLVFSARRNYASSRYNLLLNSFALRQAAGTLNERDIVALNGYMNQAPRLNASTDVASNTQTAPAYRPKANALVAPKGKPVEIANSAALNQSMSLEEQLPDEEIIVTEKETDVTITPQADGETDIRKVTTTTTRTVTPVAPATMADGTEINTDIMNPAPPSGNLGEGFNYYAVPAK</sequence>
<dbReference type="InterPro" id="IPR051906">
    <property type="entry name" value="TolC-like"/>
</dbReference>
<dbReference type="Proteomes" id="UP001300672">
    <property type="component" value="Chromosome"/>
</dbReference>
<reference evidence="10" key="1">
    <citation type="journal article" date="2023" name="Int. J. Mol. Sci.">
        <title>Metagenomics Revealed a New Genus 'Candidatus Thiocaldithrix dubininis' gen. nov., sp. nov. and a New Species 'Candidatus Thiothrix putei' sp. nov. in the Family Thiotrichaceae, Some Members of Which Have Traits of Both Na+- and H+-Motive Energetics.</title>
        <authorList>
            <person name="Ravin N.V."/>
            <person name="Muntyan M.S."/>
            <person name="Smolyakov D.D."/>
            <person name="Rudenko T.S."/>
            <person name="Beletsky A.V."/>
            <person name="Mardanov A.V."/>
            <person name="Grabovich M.Y."/>
        </authorList>
    </citation>
    <scope>NUCLEOTIDE SEQUENCE</scope>
    <source>
        <strain evidence="10">GKL-01</strain>
    </source>
</reference>